<feature type="compositionally biased region" description="Basic and acidic residues" evidence="3">
    <location>
        <begin position="275"/>
        <end position="285"/>
    </location>
</feature>
<dbReference type="eggNOG" id="COG4942">
    <property type="taxonomic scope" value="Bacteria"/>
</dbReference>
<evidence type="ECO:0000256" key="2">
    <source>
        <dbReference type="SAM" id="Coils"/>
    </source>
</evidence>
<keyword evidence="7" id="KW-1185">Reference proteome</keyword>
<dbReference type="SUPFAM" id="SSF51261">
    <property type="entry name" value="Duplicated hybrid motif"/>
    <property type="match status" value="1"/>
</dbReference>
<keyword evidence="1 4" id="KW-0732">Signal</keyword>
<dbReference type="PANTHER" id="PTHR21666">
    <property type="entry name" value="PEPTIDASE-RELATED"/>
    <property type="match status" value="1"/>
</dbReference>
<dbReference type="CDD" id="cd12797">
    <property type="entry name" value="M23_peptidase"/>
    <property type="match status" value="1"/>
</dbReference>
<dbReference type="InterPro" id="IPR016047">
    <property type="entry name" value="M23ase_b-sheet_dom"/>
</dbReference>
<evidence type="ECO:0000256" key="4">
    <source>
        <dbReference type="SAM" id="SignalP"/>
    </source>
</evidence>
<evidence type="ECO:0000256" key="3">
    <source>
        <dbReference type="SAM" id="MobiDB-lite"/>
    </source>
</evidence>
<accession>C2MB97</accession>
<dbReference type="RefSeq" id="WP_007365138.1">
    <property type="nucleotide sequence ID" value="NZ_ACLR01000120.1"/>
</dbReference>
<reference evidence="6 7" key="1">
    <citation type="submission" date="2009-04" db="EMBL/GenBank/DDBJ databases">
        <authorList>
            <person name="Sebastian Y."/>
            <person name="Madupu R."/>
            <person name="Durkin A.S."/>
            <person name="Torralba M."/>
            <person name="Methe B."/>
            <person name="Sutton G.G."/>
            <person name="Strausberg R.L."/>
            <person name="Nelson K.E."/>
        </authorList>
    </citation>
    <scope>NUCLEOTIDE SEQUENCE [LARGE SCALE GENOMIC DNA]</scope>
    <source>
        <strain evidence="6 7">60-3</strain>
    </source>
</reference>
<dbReference type="PANTHER" id="PTHR21666:SF289">
    <property type="entry name" value="L-ALA--D-GLU ENDOPEPTIDASE"/>
    <property type="match status" value="1"/>
</dbReference>
<feature type="signal peptide" evidence="4">
    <location>
        <begin position="1"/>
        <end position="22"/>
    </location>
</feature>
<gene>
    <name evidence="6" type="ORF">PORUE0001_0074</name>
</gene>
<name>C2MB97_9PORP</name>
<feature type="domain" description="M23ase beta-sheet core" evidence="5">
    <location>
        <begin position="336"/>
        <end position="428"/>
    </location>
</feature>
<dbReference type="Gene3D" id="6.10.250.3150">
    <property type="match status" value="1"/>
</dbReference>
<dbReference type="STRING" id="596327.PORUE0001_0074"/>
<organism evidence="6 7">
    <name type="scientific">Porphyromonas uenonis 60-3</name>
    <dbReference type="NCBI Taxonomy" id="596327"/>
    <lineage>
        <taxon>Bacteria</taxon>
        <taxon>Pseudomonadati</taxon>
        <taxon>Bacteroidota</taxon>
        <taxon>Bacteroidia</taxon>
        <taxon>Bacteroidales</taxon>
        <taxon>Porphyromonadaceae</taxon>
        <taxon>Porphyromonas</taxon>
    </lineage>
</organism>
<dbReference type="OrthoDB" id="9815884at2"/>
<dbReference type="Proteomes" id="UP000003303">
    <property type="component" value="Unassembled WGS sequence"/>
</dbReference>
<feature type="coiled-coil region" evidence="2">
    <location>
        <begin position="32"/>
        <end position="66"/>
    </location>
</feature>
<evidence type="ECO:0000313" key="7">
    <source>
        <dbReference type="Proteomes" id="UP000003303"/>
    </source>
</evidence>
<evidence type="ECO:0000256" key="1">
    <source>
        <dbReference type="ARBA" id="ARBA00022729"/>
    </source>
</evidence>
<feature type="compositionally biased region" description="Basic and acidic residues" evidence="3">
    <location>
        <begin position="259"/>
        <end position="268"/>
    </location>
</feature>
<dbReference type="EMBL" id="ACLR01000120">
    <property type="protein sequence ID" value="EEK16992.1"/>
    <property type="molecule type" value="Genomic_DNA"/>
</dbReference>
<dbReference type="Pfam" id="PF01551">
    <property type="entry name" value="Peptidase_M23"/>
    <property type="match status" value="1"/>
</dbReference>
<dbReference type="AlphaFoldDB" id="C2MB97"/>
<evidence type="ECO:0000313" key="6">
    <source>
        <dbReference type="EMBL" id="EEK16992.1"/>
    </source>
</evidence>
<protein>
    <submittedName>
        <fullName evidence="6">Peptidase, M23 family</fullName>
    </submittedName>
</protein>
<comment type="caution">
    <text evidence="6">The sequence shown here is derived from an EMBL/GenBank/DDBJ whole genome shotgun (WGS) entry which is preliminary data.</text>
</comment>
<proteinExistence type="predicted"/>
<evidence type="ECO:0000259" key="5">
    <source>
        <dbReference type="Pfam" id="PF01551"/>
    </source>
</evidence>
<feature type="region of interest" description="Disordered" evidence="3">
    <location>
        <begin position="259"/>
        <end position="285"/>
    </location>
</feature>
<keyword evidence="2" id="KW-0175">Coiled coil</keyword>
<dbReference type="Gene3D" id="2.70.70.10">
    <property type="entry name" value="Glucose Permease (Domain IIA)"/>
    <property type="match status" value="1"/>
</dbReference>
<feature type="chain" id="PRO_5002914625" evidence="4">
    <location>
        <begin position="23"/>
        <end position="433"/>
    </location>
</feature>
<dbReference type="InterPro" id="IPR011055">
    <property type="entry name" value="Dup_hybrid_motif"/>
</dbReference>
<dbReference type="InterPro" id="IPR050570">
    <property type="entry name" value="Cell_wall_metabolism_enzyme"/>
</dbReference>
<sequence>MSHLRRLLYTFCLLTLTGTLLLAQQPKKSAAVRKLEKQRTELLNAIKKTDKEIKALGQSLSEKNRQDKLVRQQIKDRSQVISLLDQEVSLLNVSIDSLARQIGVLQQEEEVSRGRYAQTLRALQQRPRFEDRLLFILSASSFDEGIRRVRYLSAYARAHKEVAAQLHDTRERLQASQNQLIATKQQKGTLLQLRAEERVKLEQQQKSIASEVKELSSERQSLQKKLKQQQRKAEQLNQAIQDQIAREIAEAERKAREERERLEREARNKGQKVPKQAERRAETKDGYAMDATERKLASSFAANKGRLPAPVKGRYRVIRRFGLQQHDDLALVQTRNGGIDIQVSRGTQAVAIFDGVVSKVFVVPGYNNSIIIRHGNYLTVYANLQNVSVRAGQKVKTGQVLGTVASDDEGQYGVMQFQVWHERTKLNPQAWIR</sequence>
<dbReference type="GO" id="GO:0004222">
    <property type="term" value="F:metalloendopeptidase activity"/>
    <property type="evidence" value="ECO:0007669"/>
    <property type="project" value="TreeGrafter"/>
</dbReference>